<evidence type="ECO:0000313" key="6">
    <source>
        <dbReference type="Proteomes" id="UP000326340"/>
    </source>
</evidence>
<keyword evidence="2" id="KW-0812">Transmembrane</keyword>
<dbReference type="AlphaFoldDB" id="A0A5Q4BQI0"/>
<evidence type="ECO:0000256" key="3">
    <source>
        <dbReference type="SAM" id="SignalP"/>
    </source>
</evidence>
<dbReference type="InterPro" id="IPR056186">
    <property type="entry name" value="PDZ_CPAF-rel"/>
</dbReference>
<evidence type="ECO:0000313" key="5">
    <source>
        <dbReference type="EMBL" id="TQN69273.1"/>
    </source>
</evidence>
<evidence type="ECO:0000259" key="4">
    <source>
        <dbReference type="Pfam" id="PF23658"/>
    </source>
</evidence>
<feature type="region of interest" description="Disordered" evidence="1">
    <location>
        <begin position="710"/>
        <end position="742"/>
    </location>
</feature>
<accession>A0A5Q4BQI0</accession>
<feature type="chain" id="PRO_5025008071" evidence="3">
    <location>
        <begin position="21"/>
        <end position="767"/>
    </location>
</feature>
<organism evidence="5 6">
    <name type="scientific">Colletotrichum shisoi</name>
    <dbReference type="NCBI Taxonomy" id="2078593"/>
    <lineage>
        <taxon>Eukaryota</taxon>
        <taxon>Fungi</taxon>
        <taxon>Dikarya</taxon>
        <taxon>Ascomycota</taxon>
        <taxon>Pezizomycotina</taxon>
        <taxon>Sordariomycetes</taxon>
        <taxon>Hypocreomycetidae</taxon>
        <taxon>Glomerellales</taxon>
        <taxon>Glomerellaceae</taxon>
        <taxon>Colletotrichum</taxon>
        <taxon>Colletotrichum destructivum species complex</taxon>
    </lineage>
</organism>
<dbReference type="SUPFAM" id="SSF52096">
    <property type="entry name" value="ClpP/crotonase"/>
    <property type="match status" value="1"/>
</dbReference>
<feature type="domain" description="CPAF-like PDZ" evidence="4">
    <location>
        <begin position="163"/>
        <end position="282"/>
    </location>
</feature>
<comment type="caution">
    <text evidence="5">The sequence shown here is derived from an EMBL/GenBank/DDBJ whole genome shotgun (WGS) entry which is preliminary data.</text>
</comment>
<feature type="signal peptide" evidence="3">
    <location>
        <begin position="1"/>
        <end position="20"/>
    </location>
</feature>
<dbReference type="EMBL" id="PUHP01000543">
    <property type="protein sequence ID" value="TQN69273.1"/>
    <property type="molecule type" value="Genomic_DNA"/>
</dbReference>
<dbReference type="Pfam" id="PF23658">
    <property type="entry name" value="PDZ_CPAF_rel"/>
    <property type="match status" value="1"/>
</dbReference>
<gene>
    <name evidence="5" type="primary">UstP-2</name>
    <name evidence="5" type="ORF">CSHISOI_06210</name>
</gene>
<dbReference type="InterPro" id="IPR029045">
    <property type="entry name" value="ClpP/crotonase-like_dom_sf"/>
</dbReference>
<dbReference type="InterPro" id="IPR052766">
    <property type="entry name" value="S41A_metabolite_peptidase"/>
</dbReference>
<keyword evidence="2" id="KW-1133">Transmembrane helix</keyword>
<dbReference type="Proteomes" id="UP000326340">
    <property type="component" value="Unassembled WGS sequence"/>
</dbReference>
<protein>
    <submittedName>
        <fullName evidence="5">Peptidase S41 family protein ustP</fullName>
    </submittedName>
</protein>
<dbReference type="PANTHER" id="PTHR37049:SF4">
    <property type="entry name" value="RHODANESE DOMAIN-CONTAINING PROTEIN"/>
    <property type="match status" value="1"/>
</dbReference>
<reference evidence="5 6" key="1">
    <citation type="journal article" date="2019" name="Sci. Rep.">
        <title>Colletotrichum shisoi sp. nov., an anthracnose pathogen of Perilla frutescens in Japan: molecular phylogenetic, morphological and genomic evidence.</title>
        <authorList>
            <person name="Gan P."/>
            <person name="Tsushima A."/>
            <person name="Hiroyama R."/>
            <person name="Narusaka M."/>
            <person name="Takano Y."/>
            <person name="Narusaka Y."/>
            <person name="Kawaradani M."/>
            <person name="Damm U."/>
            <person name="Shirasu K."/>
        </authorList>
    </citation>
    <scope>NUCLEOTIDE SEQUENCE [LARGE SCALE GENOMIC DNA]</scope>
    <source>
        <strain evidence="5 6">PG-2018a</strain>
    </source>
</reference>
<feature type="compositionally biased region" description="Gly residues" evidence="1">
    <location>
        <begin position="714"/>
        <end position="737"/>
    </location>
</feature>
<proteinExistence type="predicted"/>
<dbReference type="OrthoDB" id="27214at2759"/>
<sequence length="767" mass="82174">MVHLASALARTLPLAGLAVAAPAISTSLRRQTSSNDACAEVGRAYDEAVSANTTSNVVVRPSVAYECLRSIPVDVERDVAIVEYIRPWLEFQSTIGILPNPPEEYLYPGVDIFGGFDNITNSLKNGGYESQLDFTVDLYRLINVKPRDGHLAWFPALALLINFSTPALFVSISEDGVQAPKIYLHSDYERSLQQGYNASEVKSFDNSSIVDYLQQRAVDNSRDQDPDAAYNEQLYSAALANVLETTGARRYYHTTLSDESVIEFTNGTEATVVNAARVVTNFSGIDSGSAVHDRFEVPGDDGEAEVKLESTPRDFSPELKGYPLPFVIHEDRYISGYVFNDSVLEDAAVLAVNSFASQNNTRTIGQTVIEAMLKDPIEFGRVAIEFVEASRRQGKSKLILDLQGNGGGLVVNAMALYGILFPEGGKEAHMNMRVRAHRALDWVGSTAERLGVDLQTIPYPVGFSGFVDEDLKNFTNWQDFYGPEKMGGEEYTRIVQPASVATARDGSPGVFEVPEPWFKPEDTVIVTDGHCASACAYIVGMMTRELGIQVVAMGGRPIDAPMQAVGGTKGGPVLSLNLYQLLYPTLGAFATPPDDVDLTPFAQRDPPLAGSPTATWTINSANVYLDDDLDGTPVQFRYEAANCKLYYTWDTLTNMTSLWAAVAGVKWNGGRCVAGSTTNDDGTMGSSTVGYSDKVVSGFQWAAGPGDVIEGASSGNGDGGGGGGDDNDDGNGGGGGSGEDKSAAGSLRAGGGLLAFLVFAVVLVFNM</sequence>
<keyword evidence="3" id="KW-0732">Signal</keyword>
<feature type="transmembrane region" description="Helical" evidence="2">
    <location>
        <begin position="747"/>
        <end position="765"/>
    </location>
</feature>
<name>A0A5Q4BQI0_9PEZI</name>
<keyword evidence="2" id="KW-0472">Membrane</keyword>
<keyword evidence="6" id="KW-1185">Reference proteome</keyword>
<dbReference type="PANTHER" id="PTHR37049">
    <property type="entry name" value="PEPTIDASE S41 FAMILY PROTEIN"/>
    <property type="match status" value="1"/>
</dbReference>
<evidence type="ECO:0000256" key="2">
    <source>
        <dbReference type="SAM" id="Phobius"/>
    </source>
</evidence>
<dbReference type="Gene3D" id="3.90.226.10">
    <property type="entry name" value="2-enoyl-CoA Hydratase, Chain A, domain 1"/>
    <property type="match status" value="1"/>
</dbReference>
<evidence type="ECO:0000256" key="1">
    <source>
        <dbReference type="SAM" id="MobiDB-lite"/>
    </source>
</evidence>